<reference evidence="2" key="1">
    <citation type="journal article" date="2019" name="Int. J. Syst. Evol. Microbiol.">
        <title>The Global Catalogue of Microorganisms (GCM) 10K type strain sequencing project: providing services to taxonomists for standard genome sequencing and annotation.</title>
        <authorList>
            <consortium name="The Broad Institute Genomics Platform"/>
            <consortium name="The Broad Institute Genome Sequencing Center for Infectious Disease"/>
            <person name="Wu L."/>
            <person name="Ma J."/>
        </authorList>
    </citation>
    <scope>NUCLEOTIDE SEQUENCE [LARGE SCALE GENOMIC DNA]</scope>
    <source>
        <strain evidence="2">JCM 15974</strain>
    </source>
</reference>
<organism evidence="1 2">
    <name type="scientific">Aquimarina litoralis</name>
    <dbReference type="NCBI Taxonomy" id="584605"/>
    <lineage>
        <taxon>Bacteria</taxon>
        <taxon>Pseudomonadati</taxon>
        <taxon>Bacteroidota</taxon>
        <taxon>Flavobacteriia</taxon>
        <taxon>Flavobacteriales</taxon>
        <taxon>Flavobacteriaceae</taxon>
        <taxon>Aquimarina</taxon>
    </lineage>
</organism>
<protein>
    <recommendedName>
        <fullName evidence="3">Bacteriocin-type signal sequence-containing protein</fullName>
    </recommendedName>
</protein>
<comment type="caution">
    <text evidence="1">The sequence shown here is derived from an EMBL/GenBank/DDBJ whole genome shotgun (WGS) entry which is preliminary data.</text>
</comment>
<proteinExistence type="predicted"/>
<name>A0ABP3UFW2_9FLAO</name>
<accession>A0ABP3UFW2</accession>
<evidence type="ECO:0000313" key="1">
    <source>
        <dbReference type="EMBL" id="GAA0733021.1"/>
    </source>
</evidence>
<keyword evidence="2" id="KW-1185">Reference proteome</keyword>
<gene>
    <name evidence="1" type="ORF">GCM10009430_46770</name>
</gene>
<dbReference type="Proteomes" id="UP001501758">
    <property type="component" value="Unassembled WGS sequence"/>
</dbReference>
<evidence type="ECO:0008006" key="3">
    <source>
        <dbReference type="Google" id="ProtNLM"/>
    </source>
</evidence>
<evidence type="ECO:0000313" key="2">
    <source>
        <dbReference type="Proteomes" id="UP001501758"/>
    </source>
</evidence>
<dbReference type="EMBL" id="BAAAGE010000007">
    <property type="protein sequence ID" value="GAA0733021.1"/>
    <property type="molecule type" value="Genomic_DNA"/>
</dbReference>
<dbReference type="RefSeq" id="WP_343914676.1">
    <property type="nucleotide sequence ID" value="NZ_BAAAGE010000007.1"/>
</dbReference>
<sequence>MLKNILNVEGVQKLSKEKLTTLKGGIIQPECITANGHAGRWAYHQGSFVCLEVDDSDQDLQ</sequence>